<feature type="transmembrane region" description="Helical" evidence="9">
    <location>
        <begin position="158"/>
        <end position="179"/>
    </location>
</feature>
<dbReference type="Pfam" id="PF00005">
    <property type="entry name" value="ABC_tran"/>
    <property type="match status" value="1"/>
</dbReference>
<evidence type="ECO:0000256" key="7">
    <source>
        <dbReference type="ARBA" id="ARBA00022989"/>
    </source>
</evidence>
<evidence type="ECO:0000256" key="4">
    <source>
        <dbReference type="ARBA" id="ARBA00022692"/>
    </source>
</evidence>
<feature type="transmembrane region" description="Helical" evidence="9">
    <location>
        <begin position="86"/>
        <end position="104"/>
    </location>
</feature>
<dbReference type="InterPro" id="IPR036640">
    <property type="entry name" value="ABC1_TM_sf"/>
</dbReference>
<evidence type="ECO:0000259" key="10">
    <source>
        <dbReference type="PROSITE" id="PS50893"/>
    </source>
</evidence>
<gene>
    <name evidence="12" type="ORF">C9I98_15240</name>
</gene>
<name>A0A2T3NRD5_9GAMM</name>
<dbReference type="PANTHER" id="PTHR43394">
    <property type="entry name" value="ATP-DEPENDENT PERMEASE MDL1, MITOCHONDRIAL"/>
    <property type="match status" value="1"/>
</dbReference>
<sequence length="618" mass="67880">MEEQTTNISDSKAAEQKVSTPNNSALNVSTLKRLLSYALADKKKLSLAIGLLLVASVADVSGPWLIQRFIDNNIAANRYPAEDVALLAVAYIGLMIAAAWFRYLQSLRFNEIAVGVVQTVRKQLFGRIMNQPLSAFDYMPTGKLISRVTNDTESIKDFYVYVIGTVLKNVTLIVVMLVVMSIISWRLTMVVLVLLPIVIAVMVLYQRRSAEAYRRIRDLLADINASMSESIQGMSLIQLMRQEKAFYQQFSSLTNDHLGAQINVTKLNGILLRPLIDFLSGVALLSLVALFGVSGVELIGVGVLYAFVSYLGRVTEPLIELTQQLSLLQQALVASERIFGFIDAEQQAYGDDQRLMQSGKLECRGIRFSYDGKQNVLDGIDVSVPHCGFLALVGHTGSGKSTLASLLMGFYPVGEGEIYLDGRRLPSLAHPVLREGIAMVQQDPHILAASVRDNITLGRLADSGVGQIITDDDIWLALEKVGLAGQIRQYEQGLDTELGSGGVSLSAGQKQLLALARVFVAKPKILILDEATANIDSGTEQHIQRALATLRRDMSIVVIAHRLSTIVDADEIIVLSHGEILERGKHGQLLLQQGHYWQMYQLQQAGEHLHQLESEVSG</sequence>
<dbReference type="RefSeq" id="WP_107272168.1">
    <property type="nucleotide sequence ID" value="NZ_PYMA01000009.1"/>
</dbReference>
<dbReference type="GO" id="GO:0005524">
    <property type="term" value="F:ATP binding"/>
    <property type="evidence" value="ECO:0007669"/>
    <property type="project" value="UniProtKB-KW"/>
</dbReference>
<dbReference type="FunFam" id="3.40.50.300:FF:000299">
    <property type="entry name" value="ABC transporter ATP-binding protein/permease"/>
    <property type="match status" value="1"/>
</dbReference>
<feature type="transmembrane region" description="Helical" evidence="9">
    <location>
        <begin position="282"/>
        <end position="308"/>
    </location>
</feature>
<evidence type="ECO:0000256" key="8">
    <source>
        <dbReference type="ARBA" id="ARBA00023136"/>
    </source>
</evidence>
<dbReference type="PANTHER" id="PTHR43394:SF1">
    <property type="entry name" value="ATP-BINDING CASSETTE SUB-FAMILY B MEMBER 10, MITOCHONDRIAL"/>
    <property type="match status" value="1"/>
</dbReference>
<dbReference type="GO" id="GO:0015421">
    <property type="term" value="F:ABC-type oligopeptide transporter activity"/>
    <property type="evidence" value="ECO:0007669"/>
    <property type="project" value="TreeGrafter"/>
</dbReference>
<evidence type="ECO:0000256" key="3">
    <source>
        <dbReference type="ARBA" id="ARBA00022475"/>
    </source>
</evidence>
<dbReference type="SMART" id="SM00382">
    <property type="entry name" value="AAA"/>
    <property type="match status" value="1"/>
</dbReference>
<dbReference type="InterPro" id="IPR017871">
    <property type="entry name" value="ABC_transporter-like_CS"/>
</dbReference>
<dbReference type="SUPFAM" id="SSF52540">
    <property type="entry name" value="P-loop containing nucleoside triphosphate hydrolases"/>
    <property type="match status" value="1"/>
</dbReference>
<keyword evidence="3" id="KW-1003">Cell membrane</keyword>
<protein>
    <submittedName>
        <fullName evidence="12">Multidrug ABC transporter permease/ATP-binding protein</fullName>
    </submittedName>
</protein>
<dbReference type="GO" id="GO:0005886">
    <property type="term" value="C:plasma membrane"/>
    <property type="evidence" value="ECO:0007669"/>
    <property type="project" value="UniProtKB-SubCell"/>
</dbReference>
<keyword evidence="7 9" id="KW-1133">Transmembrane helix</keyword>
<organism evidence="12 13">
    <name type="scientific">Photobacterium sanctipauli</name>
    <dbReference type="NCBI Taxonomy" id="1342794"/>
    <lineage>
        <taxon>Bacteria</taxon>
        <taxon>Pseudomonadati</taxon>
        <taxon>Pseudomonadota</taxon>
        <taxon>Gammaproteobacteria</taxon>
        <taxon>Vibrionales</taxon>
        <taxon>Vibrionaceae</taxon>
        <taxon>Photobacterium</taxon>
    </lineage>
</organism>
<dbReference type="InterPro" id="IPR003439">
    <property type="entry name" value="ABC_transporter-like_ATP-bd"/>
</dbReference>
<accession>A0A2T3NRD5</accession>
<dbReference type="Proteomes" id="UP000241771">
    <property type="component" value="Unassembled WGS sequence"/>
</dbReference>
<evidence type="ECO:0000313" key="13">
    <source>
        <dbReference type="Proteomes" id="UP000241771"/>
    </source>
</evidence>
<keyword evidence="13" id="KW-1185">Reference proteome</keyword>
<comment type="caution">
    <text evidence="12">The sequence shown here is derived from an EMBL/GenBank/DDBJ whole genome shotgun (WGS) entry which is preliminary data.</text>
</comment>
<evidence type="ECO:0000256" key="1">
    <source>
        <dbReference type="ARBA" id="ARBA00004651"/>
    </source>
</evidence>
<dbReference type="InterPro" id="IPR011527">
    <property type="entry name" value="ABC1_TM_dom"/>
</dbReference>
<evidence type="ECO:0000256" key="2">
    <source>
        <dbReference type="ARBA" id="ARBA00022448"/>
    </source>
</evidence>
<dbReference type="SUPFAM" id="SSF90123">
    <property type="entry name" value="ABC transporter transmembrane region"/>
    <property type="match status" value="1"/>
</dbReference>
<feature type="transmembrane region" description="Helical" evidence="9">
    <location>
        <begin position="45"/>
        <end position="66"/>
    </location>
</feature>
<evidence type="ECO:0000256" key="5">
    <source>
        <dbReference type="ARBA" id="ARBA00022741"/>
    </source>
</evidence>
<keyword evidence="8 9" id="KW-0472">Membrane</keyword>
<keyword evidence="5" id="KW-0547">Nucleotide-binding</keyword>
<dbReference type="Pfam" id="PF00664">
    <property type="entry name" value="ABC_membrane"/>
    <property type="match status" value="1"/>
</dbReference>
<dbReference type="InterPro" id="IPR003593">
    <property type="entry name" value="AAA+_ATPase"/>
</dbReference>
<dbReference type="PROSITE" id="PS50893">
    <property type="entry name" value="ABC_TRANSPORTER_2"/>
    <property type="match status" value="1"/>
</dbReference>
<dbReference type="GO" id="GO:0016887">
    <property type="term" value="F:ATP hydrolysis activity"/>
    <property type="evidence" value="ECO:0007669"/>
    <property type="project" value="InterPro"/>
</dbReference>
<feature type="domain" description="ABC transporter" evidence="10">
    <location>
        <begin position="361"/>
        <end position="602"/>
    </location>
</feature>
<reference evidence="12 13" key="1">
    <citation type="submission" date="2018-01" db="EMBL/GenBank/DDBJ databases">
        <title>Whole genome sequencing of Histamine producing bacteria.</title>
        <authorList>
            <person name="Butler K."/>
        </authorList>
    </citation>
    <scope>NUCLEOTIDE SEQUENCE [LARGE SCALE GENOMIC DNA]</scope>
    <source>
        <strain evidence="12 13">DSM 100436</strain>
    </source>
</reference>
<dbReference type="InterPro" id="IPR027417">
    <property type="entry name" value="P-loop_NTPase"/>
</dbReference>
<dbReference type="InterPro" id="IPR039421">
    <property type="entry name" value="Type_1_exporter"/>
</dbReference>
<dbReference type="PROSITE" id="PS00211">
    <property type="entry name" value="ABC_TRANSPORTER_1"/>
    <property type="match status" value="1"/>
</dbReference>
<keyword evidence="2" id="KW-0813">Transport</keyword>
<dbReference type="Gene3D" id="1.20.1560.10">
    <property type="entry name" value="ABC transporter type 1, transmembrane domain"/>
    <property type="match status" value="1"/>
</dbReference>
<evidence type="ECO:0000313" key="12">
    <source>
        <dbReference type="EMBL" id="PSW18819.1"/>
    </source>
</evidence>
<comment type="subcellular location">
    <subcellularLocation>
        <location evidence="1">Cell membrane</location>
        <topology evidence="1">Multi-pass membrane protein</topology>
    </subcellularLocation>
</comment>
<proteinExistence type="predicted"/>
<feature type="transmembrane region" description="Helical" evidence="9">
    <location>
        <begin position="185"/>
        <end position="205"/>
    </location>
</feature>
<feature type="domain" description="ABC transmembrane type-1" evidence="11">
    <location>
        <begin position="47"/>
        <end position="330"/>
    </location>
</feature>
<dbReference type="CDD" id="cd18544">
    <property type="entry name" value="ABC_6TM_TmrA_like"/>
    <property type="match status" value="1"/>
</dbReference>
<dbReference type="AlphaFoldDB" id="A0A2T3NRD5"/>
<evidence type="ECO:0000259" key="11">
    <source>
        <dbReference type="PROSITE" id="PS50929"/>
    </source>
</evidence>
<dbReference type="EMBL" id="PYMA01000009">
    <property type="protein sequence ID" value="PSW18819.1"/>
    <property type="molecule type" value="Genomic_DNA"/>
</dbReference>
<dbReference type="PROSITE" id="PS50929">
    <property type="entry name" value="ABC_TM1F"/>
    <property type="match status" value="1"/>
</dbReference>
<keyword evidence="6 12" id="KW-0067">ATP-binding</keyword>
<keyword evidence="4 9" id="KW-0812">Transmembrane</keyword>
<evidence type="ECO:0000256" key="9">
    <source>
        <dbReference type="SAM" id="Phobius"/>
    </source>
</evidence>
<evidence type="ECO:0000256" key="6">
    <source>
        <dbReference type="ARBA" id="ARBA00022840"/>
    </source>
</evidence>
<dbReference type="Gene3D" id="3.40.50.300">
    <property type="entry name" value="P-loop containing nucleotide triphosphate hydrolases"/>
    <property type="match status" value="1"/>
</dbReference>